<dbReference type="InterPro" id="IPR004839">
    <property type="entry name" value="Aminotransferase_I/II_large"/>
</dbReference>
<gene>
    <name evidence="7" type="ORF">IAC96_01745</name>
</gene>
<comment type="caution">
    <text evidence="7">The sequence shown here is derived from an EMBL/GenBank/DDBJ whole genome shotgun (WGS) entry which is preliminary data.</text>
</comment>
<dbReference type="Pfam" id="PF00155">
    <property type="entry name" value="Aminotran_1_2"/>
    <property type="match status" value="1"/>
</dbReference>
<dbReference type="NCBIfam" id="TIGR04350">
    <property type="entry name" value="C_S_lyase_PatB"/>
    <property type="match status" value="1"/>
</dbReference>
<protein>
    <recommendedName>
        <fullName evidence="2">cysteine-S-conjugate beta-lyase</fullName>
        <ecNumber evidence="2">4.4.1.13</ecNumber>
    </recommendedName>
</protein>
<reference evidence="7" key="2">
    <citation type="journal article" date="2021" name="PeerJ">
        <title>Extensive microbial diversity within the chicken gut microbiome revealed by metagenomics and culture.</title>
        <authorList>
            <person name="Gilroy R."/>
            <person name="Ravi A."/>
            <person name="Getino M."/>
            <person name="Pursley I."/>
            <person name="Horton D.L."/>
            <person name="Alikhan N.F."/>
            <person name="Baker D."/>
            <person name="Gharbi K."/>
            <person name="Hall N."/>
            <person name="Watson M."/>
            <person name="Adriaenssens E.M."/>
            <person name="Foster-Nyarko E."/>
            <person name="Jarju S."/>
            <person name="Secka A."/>
            <person name="Antonio M."/>
            <person name="Oren A."/>
            <person name="Chaudhuri R.R."/>
            <person name="La Ragione R."/>
            <person name="Hildebrand F."/>
            <person name="Pallen M.J."/>
        </authorList>
    </citation>
    <scope>NUCLEOTIDE SEQUENCE</scope>
    <source>
        <strain evidence="7">ChiW13-3771</strain>
    </source>
</reference>
<feature type="domain" description="Aminotransferase class I/classII large" evidence="6">
    <location>
        <begin position="33"/>
        <end position="382"/>
    </location>
</feature>
<comment type="cofactor">
    <cofactor evidence="1">
        <name>pyridoxal 5'-phosphate</name>
        <dbReference type="ChEBI" id="CHEBI:597326"/>
    </cofactor>
</comment>
<organism evidence="7 8">
    <name type="scientific">Candidatus Fimimorpha faecalis</name>
    <dbReference type="NCBI Taxonomy" id="2840824"/>
    <lineage>
        <taxon>Bacteria</taxon>
        <taxon>Bacillati</taxon>
        <taxon>Bacillota</taxon>
        <taxon>Clostridia</taxon>
        <taxon>Eubacteriales</taxon>
        <taxon>Candidatus Fimimorpha</taxon>
    </lineage>
</organism>
<dbReference type="GO" id="GO:0030170">
    <property type="term" value="F:pyridoxal phosphate binding"/>
    <property type="evidence" value="ECO:0007669"/>
    <property type="project" value="InterPro"/>
</dbReference>
<dbReference type="Proteomes" id="UP000824201">
    <property type="component" value="Unassembled WGS sequence"/>
</dbReference>
<accession>A0A9D1ECH7</accession>
<dbReference type="Gene3D" id="3.90.1150.10">
    <property type="entry name" value="Aspartate Aminotransferase, domain 1"/>
    <property type="match status" value="1"/>
</dbReference>
<evidence type="ECO:0000313" key="7">
    <source>
        <dbReference type="EMBL" id="HIR87650.1"/>
    </source>
</evidence>
<dbReference type="InterPro" id="IPR051798">
    <property type="entry name" value="Class-II_PLP-Dep_Aminotrans"/>
</dbReference>
<evidence type="ECO:0000256" key="4">
    <source>
        <dbReference type="ARBA" id="ARBA00023239"/>
    </source>
</evidence>
<dbReference type="InterPro" id="IPR015421">
    <property type="entry name" value="PyrdxlP-dep_Trfase_major"/>
</dbReference>
<keyword evidence="3" id="KW-0663">Pyridoxal phosphate</keyword>
<evidence type="ECO:0000256" key="2">
    <source>
        <dbReference type="ARBA" id="ARBA00012224"/>
    </source>
</evidence>
<dbReference type="PANTHER" id="PTHR43525">
    <property type="entry name" value="PROTEIN MALY"/>
    <property type="match status" value="1"/>
</dbReference>
<dbReference type="GO" id="GO:0047804">
    <property type="term" value="F:cysteine-S-conjugate beta-lyase activity"/>
    <property type="evidence" value="ECO:0007669"/>
    <property type="project" value="UniProtKB-EC"/>
</dbReference>
<evidence type="ECO:0000256" key="3">
    <source>
        <dbReference type="ARBA" id="ARBA00022898"/>
    </source>
</evidence>
<evidence type="ECO:0000256" key="1">
    <source>
        <dbReference type="ARBA" id="ARBA00001933"/>
    </source>
</evidence>
<dbReference type="CDD" id="cd00609">
    <property type="entry name" value="AAT_like"/>
    <property type="match status" value="1"/>
</dbReference>
<dbReference type="GO" id="GO:0008483">
    <property type="term" value="F:transaminase activity"/>
    <property type="evidence" value="ECO:0007669"/>
    <property type="project" value="UniProtKB-KW"/>
</dbReference>
<keyword evidence="7" id="KW-0808">Transferase</keyword>
<dbReference type="AlphaFoldDB" id="A0A9D1ECH7"/>
<evidence type="ECO:0000313" key="8">
    <source>
        <dbReference type="Proteomes" id="UP000824201"/>
    </source>
</evidence>
<sequence>MYNFDQPVSRWGTNCEKWDYISEKYKSKDLIPMWVADMDFEVSPYILEKVQKILNQKVFGYQYLSEEYYKAIIHWMDRRHHFTVEKEWIYYIPNVVAGLSYAIEAVSNPGDEILVLTPVYGPFYDVVTKNNRILLDCPLQEEDGYYQMDLENLEKKITSRTKAVLFCNPHNPGGRVWTRQELEQLAAICVRHNLYIISDDIHADLLMKGQVHTMIASLSEEIANRTITCTSISKPFNVASFQMAYMIVKNSDIAAKLKETLNKLHLLDGHAFCEASLIGAYNYSEQWLDEMMAYVEGNMDYLVTFVQENIPVLSVKKPEGTYLAWIDCRRLPIAPDDLLEFFVNECNVVVTDGGFFGEAGKGFVRLNMACPRNIVKKALNQIRDGIVNIK</sequence>
<evidence type="ECO:0000256" key="5">
    <source>
        <dbReference type="ARBA" id="ARBA00037974"/>
    </source>
</evidence>
<dbReference type="InterPro" id="IPR015424">
    <property type="entry name" value="PyrdxlP-dep_Trfase"/>
</dbReference>
<evidence type="ECO:0000259" key="6">
    <source>
        <dbReference type="Pfam" id="PF00155"/>
    </source>
</evidence>
<dbReference type="InterPro" id="IPR015422">
    <property type="entry name" value="PyrdxlP-dep_Trfase_small"/>
</dbReference>
<keyword evidence="7" id="KW-0032">Aminotransferase</keyword>
<dbReference type="EMBL" id="DVHN01000016">
    <property type="protein sequence ID" value="HIR87650.1"/>
    <property type="molecule type" value="Genomic_DNA"/>
</dbReference>
<dbReference type="PANTHER" id="PTHR43525:SF1">
    <property type="entry name" value="PROTEIN MALY"/>
    <property type="match status" value="1"/>
</dbReference>
<dbReference type="SUPFAM" id="SSF53383">
    <property type="entry name" value="PLP-dependent transferases"/>
    <property type="match status" value="1"/>
</dbReference>
<reference evidence="7" key="1">
    <citation type="submission" date="2020-10" db="EMBL/GenBank/DDBJ databases">
        <authorList>
            <person name="Gilroy R."/>
        </authorList>
    </citation>
    <scope>NUCLEOTIDE SEQUENCE</scope>
    <source>
        <strain evidence="7">ChiW13-3771</strain>
    </source>
</reference>
<dbReference type="Gene3D" id="3.40.640.10">
    <property type="entry name" value="Type I PLP-dependent aspartate aminotransferase-like (Major domain)"/>
    <property type="match status" value="1"/>
</dbReference>
<proteinExistence type="inferred from homology"/>
<comment type="similarity">
    <text evidence="5">Belongs to the class-II pyridoxal-phosphate-dependent aminotransferase family. MalY/PatB cystathionine beta-lyase subfamily.</text>
</comment>
<dbReference type="EC" id="4.4.1.13" evidence="2"/>
<name>A0A9D1ECH7_9FIRM</name>
<keyword evidence="4" id="KW-0456">Lyase</keyword>
<dbReference type="InterPro" id="IPR027619">
    <property type="entry name" value="C-S_lyase_PatB-like"/>
</dbReference>